<evidence type="ECO:0000313" key="2">
    <source>
        <dbReference type="EMBL" id="CAD6446973.1"/>
    </source>
</evidence>
<comment type="caution">
    <text evidence="2">The sequence shown here is derived from an EMBL/GenBank/DDBJ whole genome shotgun (WGS) entry which is preliminary data.</text>
</comment>
<feature type="region of interest" description="Disordered" evidence="1">
    <location>
        <begin position="28"/>
        <end position="68"/>
    </location>
</feature>
<dbReference type="EMBL" id="CAJHIA010000024">
    <property type="protein sequence ID" value="CAD6446973.1"/>
    <property type="molecule type" value="Genomic_DNA"/>
</dbReference>
<keyword evidence="3" id="KW-1185">Reference proteome</keyword>
<sequence>MDQINSIKTKSILPIPIKEYSACFAIQAAEKPSNPTPSPPKNKDIDQNQASISKKTGRTPLPSAPLAPTRFAYNGRAYDSWQARKRTLRRRGIEIRIREPSVAEKRLKYRCKELSGLRWSQTYFEK</sequence>
<accession>A0A8H2VYY5</accession>
<evidence type="ECO:0000313" key="3">
    <source>
        <dbReference type="Proteomes" id="UP000624404"/>
    </source>
</evidence>
<evidence type="ECO:0000256" key="1">
    <source>
        <dbReference type="SAM" id="MobiDB-lite"/>
    </source>
</evidence>
<proteinExistence type="predicted"/>
<reference evidence="2" key="1">
    <citation type="submission" date="2020-10" db="EMBL/GenBank/DDBJ databases">
        <authorList>
            <person name="Kusch S."/>
        </authorList>
    </citation>
    <scope>NUCLEOTIDE SEQUENCE</scope>
    <source>
        <strain evidence="2">SwB9</strain>
    </source>
</reference>
<gene>
    <name evidence="2" type="ORF">SCLTRI_LOCUS6765</name>
</gene>
<dbReference type="AlphaFoldDB" id="A0A8H2VYY5"/>
<protein>
    <submittedName>
        <fullName evidence="2">F1f25c33-914a-4b9d-a30d-976baacc4e55-CDS</fullName>
    </submittedName>
</protein>
<name>A0A8H2VYY5_9HELO</name>
<dbReference type="Proteomes" id="UP000624404">
    <property type="component" value="Unassembled WGS sequence"/>
</dbReference>
<dbReference type="OrthoDB" id="3548715at2759"/>
<organism evidence="2 3">
    <name type="scientific">Sclerotinia trifoliorum</name>
    <dbReference type="NCBI Taxonomy" id="28548"/>
    <lineage>
        <taxon>Eukaryota</taxon>
        <taxon>Fungi</taxon>
        <taxon>Dikarya</taxon>
        <taxon>Ascomycota</taxon>
        <taxon>Pezizomycotina</taxon>
        <taxon>Leotiomycetes</taxon>
        <taxon>Helotiales</taxon>
        <taxon>Sclerotiniaceae</taxon>
        <taxon>Sclerotinia</taxon>
    </lineage>
</organism>